<reference evidence="2 3" key="1">
    <citation type="submission" date="2020-02" db="EMBL/GenBank/DDBJ databases">
        <title>Genomic and physiological characterization of two novel Nitrospinaceae genera.</title>
        <authorList>
            <person name="Mueller A.J."/>
            <person name="Jung M.-Y."/>
            <person name="Strachan C.R."/>
            <person name="Herbold C.W."/>
            <person name="Kirkegaard R.H."/>
            <person name="Daims H."/>
        </authorList>
    </citation>
    <scope>NUCLEOTIDE SEQUENCE [LARGE SCALE GENOMIC DNA]</scope>
    <source>
        <strain evidence="2">EB</strain>
    </source>
</reference>
<evidence type="ECO:0000313" key="2">
    <source>
        <dbReference type="EMBL" id="QPJ62290.1"/>
    </source>
</evidence>
<dbReference type="CDD" id="cd04301">
    <property type="entry name" value="NAT_SF"/>
    <property type="match status" value="1"/>
</dbReference>
<dbReference type="AlphaFoldDB" id="A0A7T0BWL4"/>
<dbReference type="InterPro" id="IPR000182">
    <property type="entry name" value="GNAT_dom"/>
</dbReference>
<name>A0A7T0BWL4_9BACT</name>
<dbReference type="PROSITE" id="PS51186">
    <property type="entry name" value="GNAT"/>
    <property type="match status" value="1"/>
</dbReference>
<protein>
    <submittedName>
        <fullName evidence="2">N-acetyltransferase</fullName>
    </submittedName>
</protein>
<accession>A0A7T0BWL4</accession>
<dbReference type="Pfam" id="PF00583">
    <property type="entry name" value="Acetyltransf_1"/>
    <property type="match status" value="1"/>
</dbReference>
<organism evidence="2 3">
    <name type="scientific">Candidatus Nitronauta litoralis</name>
    <dbReference type="NCBI Taxonomy" id="2705533"/>
    <lineage>
        <taxon>Bacteria</taxon>
        <taxon>Pseudomonadati</taxon>
        <taxon>Nitrospinota/Tectimicrobiota group</taxon>
        <taxon>Nitrospinota</taxon>
        <taxon>Nitrospinia</taxon>
        <taxon>Nitrospinales</taxon>
        <taxon>Nitrospinaceae</taxon>
        <taxon>Candidatus Nitronauta</taxon>
    </lineage>
</organism>
<evidence type="ECO:0000313" key="3">
    <source>
        <dbReference type="Proteomes" id="UP000594688"/>
    </source>
</evidence>
<proteinExistence type="predicted"/>
<keyword evidence="2" id="KW-0808">Transferase</keyword>
<feature type="domain" description="N-acetyltransferase" evidence="1">
    <location>
        <begin position="5"/>
        <end position="152"/>
    </location>
</feature>
<dbReference type="InterPro" id="IPR016181">
    <property type="entry name" value="Acyl_CoA_acyltransferase"/>
</dbReference>
<dbReference type="GO" id="GO:0016747">
    <property type="term" value="F:acyltransferase activity, transferring groups other than amino-acyl groups"/>
    <property type="evidence" value="ECO:0007669"/>
    <property type="project" value="InterPro"/>
</dbReference>
<evidence type="ECO:0000259" key="1">
    <source>
        <dbReference type="PROSITE" id="PS51186"/>
    </source>
</evidence>
<dbReference type="EMBL" id="CP048685">
    <property type="protein sequence ID" value="QPJ62290.1"/>
    <property type="molecule type" value="Genomic_DNA"/>
</dbReference>
<dbReference type="KEGG" id="nli:G3M70_10580"/>
<gene>
    <name evidence="2" type="ORF">G3M70_10580</name>
</gene>
<dbReference type="Proteomes" id="UP000594688">
    <property type="component" value="Chromosome"/>
</dbReference>
<dbReference type="SUPFAM" id="SSF55729">
    <property type="entry name" value="Acyl-CoA N-acyltransferases (Nat)"/>
    <property type="match status" value="1"/>
</dbReference>
<dbReference type="Gene3D" id="3.40.630.30">
    <property type="match status" value="1"/>
</dbReference>
<sequence length="175" mass="19510">MTSKLEIRQSRPSDLSGIEQLYKDAFPDEDLLPLVRTLQGFGPGVKSLVGKNEKEIAGHICFTFCHIEGSKNKVALLGPLAVTPALHRQGVGSALVHRGLKHLENCKTGSVFVLGDPAYYCHFGFKAEDKVKTPYPLPTDWHGAWQSIRLCNSEPNYEGKLLVPEPWRQIELWTS</sequence>